<evidence type="ECO:0000313" key="2">
    <source>
        <dbReference type="EMBL" id="CAF9937729.1"/>
    </source>
</evidence>
<dbReference type="AlphaFoldDB" id="A0A8H3G736"/>
<accession>A0A8H3G736</accession>
<keyword evidence="3" id="KW-1185">Reference proteome</keyword>
<reference evidence="2" key="1">
    <citation type="submission" date="2021-03" db="EMBL/GenBank/DDBJ databases">
        <authorList>
            <person name="Tagirdzhanova G."/>
        </authorList>
    </citation>
    <scope>NUCLEOTIDE SEQUENCE</scope>
</reference>
<evidence type="ECO:0000313" key="3">
    <source>
        <dbReference type="Proteomes" id="UP000664521"/>
    </source>
</evidence>
<dbReference type="Proteomes" id="UP000664521">
    <property type="component" value="Unassembled WGS sequence"/>
</dbReference>
<dbReference type="PANTHER" id="PTHR38886">
    <property type="entry name" value="SESA DOMAIN-CONTAINING PROTEIN"/>
    <property type="match status" value="1"/>
</dbReference>
<dbReference type="PANTHER" id="PTHR38886:SF1">
    <property type="entry name" value="NACHT-NTPASE AND P-LOOP NTPASES N-TERMINAL DOMAIN-CONTAINING PROTEIN"/>
    <property type="match status" value="1"/>
</dbReference>
<evidence type="ECO:0000256" key="1">
    <source>
        <dbReference type="SAM" id="Coils"/>
    </source>
</evidence>
<sequence>MSFGSSVSDAVVVGELVYKVVETIRHAGSDYQELTRELESLKQALDQVEKLKSQPGPANAIDEIICASLNCRHPLETFLAKIQKYETSLGIGKTDGKMKDIGSRASWAFGRKQEKFTKLRDNLRFQVATINMMLATRTLERLDATSSQTVEVREELKHHVERSSMDLSNLKDDMQAQTHTVRSNTSMVAKIFEMISEEIVTPIKVLHEMVAKI</sequence>
<dbReference type="EMBL" id="CAJPDS010000104">
    <property type="protein sequence ID" value="CAF9937729.1"/>
    <property type="molecule type" value="Genomic_DNA"/>
</dbReference>
<proteinExistence type="predicted"/>
<comment type="caution">
    <text evidence="2">The sequence shown here is derived from an EMBL/GenBank/DDBJ whole genome shotgun (WGS) entry which is preliminary data.</text>
</comment>
<protein>
    <recommendedName>
        <fullName evidence="4">Fungal N-terminal domain-containing protein</fullName>
    </recommendedName>
</protein>
<gene>
    <name evidence="2" type="ORF">HETSPECPRED_000637</name>
</gene>
<feature type="coiled-coil region" evidence="1">
    <location>
        <begin position="24"/>
        <end position="54"/>
    </location>
</feature>
<name>A0A8H3G736_9LECA</name>
<keyword evidence="1" id="KW-0175">Coiled coil</keyword>
<organism evidence="2 3">
    <name type="scientific">Heterodermia speciosa</name>
    <dbReference type="NCBI Taxonomy" id="116794"/>
    <lineage>
        <taxon>Eukaryota</taxon>
        <taxon>Fungi</taxon>
        <taxon>Dikarya</taxon>
        <taxon>Ascomycota</taxon>
        <taxon>Pezizomycotina</taxon>
        <taxon>Lecanoromycetes</taxon>
        <taxon>OSLEUM clade</taxon>
        <taxon>Lecanoromycetidae</taxon>
        <taxon>Caliciales</taxon>
        <taxon>Physciaceae</taxon>
        <taxon>Heterodermia</taxon>
    </lineage>
</organism>
<dbReference type="OrthoDB" id="3045089at2759"/>
<evidence type="ECO:0008006" key="4">
    <source>
        <dbReference type="Google" id="ProtNLM"/>
    </source>
</evidence>